<accession>A0ABZ0NP71</accession>
<evidence type="ECO:0000313" key="3">
    <source>
        <dbReference type="Proteomes" id="UP001302367"/>
    </source>
</evidence>
<gene>
    <name evidence="2" type="ORF">RHO25_005975</name>
</gene>
<reference evidence="2 3" key="1">
    <citation type="submission" date="2023-09" db="EMBL/GenBank/DDBJ databases">
        <title>Complete-Gapless Cercospora beticola genome.</title>
        <authorList>
            <person name="Wyatt N.A."/>
            <person name="Spanner R.E."/>
            <person name="Bolton M.D."/>
        </authorList>
    </citation>
    <scope>NUCLEOTIDE SEQUENCE [LARGE SCALE GENOMIC DNA]</scope>
    <source>
        <strain evidence="2">Cb09-40</strain>
    </source>
</reference>
<sequence length="254" mass="28433">MHFSTTLYALGFAVALVPESEGVTTSDVEVMRDSKDRANSHPDEMYDDIHKQLSKRSGFREGFVDFGHDGVARIYACNGTIFDALRLNNQQLMAVAKSQGDNIMVEGFEGVSSHDVPDSHLLDPPLEVRLSHPEADDLDLCASTSAVDNEDDPQSLNPSASAREHLQPRGRRFCKYKECTKTETCLFMGCGYCAREEKLSRLREIFGTSHKVPGPFGRGTKRNTPEVGWDYVHYHNTPPTKNSLADPKRMRCYT</sequence>
<protein>
    <submittedName>
        <fullName evidence="2">Uncharacterized protein</fullName>
    </submittedName>
</protein>
<evidence type="ECO:0000313" key="2">
    <source>
        <dbReference type="EMBL" id="WPB01351.1"/>
    </source>
</evidence>
<keyword evidence="3" id="KW-1185">Reference proteome</keyword>
<feature type="chain" id="PRO_5046527557" evidence="1">
    <location>
        <begin position="23"/>
        <end position="254"/>
    </location>
</feature>
<name>A0ABZ0NP71_CERBT</name>
<dbReference type="Proteomes" id="UP001302367">
    <property type="component" value="Chromosome 4"/>
</dbReference>
<keyword evidence="1" id="KW-0732">Signal</keyword>
<organism evidence="2 3">
    <name type="scientific">Cercospora beticola</name>
    <name type="common">Sugarbeet leaf spot fungus</name>
    <dbReference type="NCBI Taxonomy" id="122368"/>
    <lineage>
        <taxon>Eukaryota</taxon>
        <taxon>Fungi</taxon>
        <taxon>Dikarya</taxon>
        <taxon>Ascomycota</taxon>
        <taxon>Pezizomycotina</taxon>
        <taxon>Dothideomycetes</taxon>
        <taxon>Dothideomycetidae</taxon>
        <taxon>Mycosphaerellales</taxon>
        <taxon>Mycosphaerellaceae</taxon>
        <taxon>Cercospora</taxon>
    </lineage>
</organism>
<dbReference type="RefSeq" id="XP_065458795.1">
    <property type="nucleotide sequence ID" value="XM_065602723.1"/>
</dbReference>
<dbReference type="GeneID" id="90644201"/>
<dbReference type="EMBL" id="CP134187">
    <property type="protein sequence ID" value="WPB01351.1"/>
    <property type="molecule type" value="Genomic_DNA"/>
</dbReference>
<feature type="signal peptide" evidence="1">
    <location>
        <begin position="1"/>
        <end position="22"/>
    </location>
</feature>
<proteinExistence type="predicted"/>
<evidence type="ECO:0000256" key="1">
    <source>
        <dbReference type="SAM" id="SignalP"/>
    </source>
</evidence>